<keyword evidence="3" id="KW-1185">Reference proteome</keyword>
<dbReference type="RefSeq" id="WP_114957538.1">
    <property type="nucleotide sequence ID" value="NZ_JBHSJF010000003.1"/>
</dbReference>
<dbReference type="InterPro" id="IPR014543">
    <property type="entry name" value="UCP028291"/>
</dbReference>
<reference evidence="3" key="1">
    <citation type="journal article" date="2019" name="Int. J. Syst. Evol. Microbiol.">
        <title>The Global Catalogue of Microorganisms (GCM) 10K type strain sequencing project: providing services to taxonomists for standard genome sequencing and annotation.</title>
        <authorList>
            <consortium name="The Broad Institute Genomics Platform"/>
            <consortium name="The Broad Institute Genome Sequencing Center for Infectious Disease"/>
            <person name="Wu L."/>
            <person name="Ma J."/>
        </authorList>
    </citation>
    <scope>NUCLEOTIDE SEQUENCE [LARGE SCALE GENOMIC DNA]</scope>
    <source>
        <strain evidence="3">CGMCC 1.16444</strain>
    </source>
</reference>
<feature type="region of interest" description="Disordered" evidence="1">
    <location>
        <begin position="31"/>
        <end position="73"/>
    </location>
</feature>
<dbReference type="Pfam" id="PF09981">
    <property type="entry name" value="DUF2218"/>
    <property type="match status" value="1"/>
</dbReference>
<gene>
    <name evidence="2" type="ORF">ACFPFW_03855</name>
</gene>
<dbReference type="Proteomes" id="UP001595796">
    <property type="component" value="Unassembled WGS sequence"/>
</dbReference>
<feature type="compositionally biased region" description="Low complexity" evidence="1">
    <location>
        <begin position="33"/>
        <end position="55"/>
    </location>
</feature>
<evidence type="ECO:0000256" key="1">
    <source>
        <dbReference type="SAM" id="MobiDB-lite"/>
    </source>
</evidence>
<protein>
    <submittedName>
        <fullName evidence="2">DUF2218 domain-containing protein</fullName>
    </submittedName>
</protein>
<evidence type="ECO:0000313" key="2">
    <source>
        <dbReference type="EMBL" id="MFC5067148.1"/>
    </source>
</evidence>
<dbReference type="EMBL" id="JBHSJF010000003">
    <property type="protein sequence ID" value="MFC5067148.1"/>
    <property type="molecule type" value="Genomic_DNA"/>
</dbReference>
<proteinExistence type="predicted"/>
<sequence>MHRNQGIIATSKGSSYLQQLCKHWSHRLDVEFTPSPTTTSSAPSHRSSSRAGRSSSLRRRRSDPARATAGDRL</sequence>
<evidence type="ECO:0000313" key="3">
    <source>
        <dbReference type="Proteomes" id="UP001595796"/>
    </source>
</evidence>
<comment type="caution">
    <text evidence="2">The sequence shown here is derived from an EMBL/GenBank/DDBJ whole genome shotgun (WGS) entry which is preliminary data.</text>
</comment>
<dbReference type="Gene3D" id="3.30.310.50">
    <property type="entry name" value="Alpha-D-phosphohexomutase, C-terminal domain"/>
    <property type="match status" value="1"/>
</dbReference>
<organism evidence="2 3">
    <name type="scientific">Flaviflagellibacter deserti</name>
    <dbReference type="NCBI Taxonomy" id="2267266"/>
    <lineage>
        <taxon>Bacteria</taxon>
        <taxon>Pseudomonadati</taxon>
        <taxon>Pseudomonadota</taxon>
        <taxon>Alphaproteobacteria</taxon>
        <taxon>Hyphomicrobiales</taxon>
        <taxon>Flaviflagellibacter</taxon>
    </lineage>
</organism>
<name>A0ABV9YWA6_9HYPH</name>
<accession>A0ABV9YWA6</accession>